<dbReference type="PANTHER" id="PTHR30086">
    <property type="entry name" value="ARGININE EXPORTER PROTEIN ARGO"/>
    <property type="match status" value="1"/>
</dbReference>
<evidence type="ECO:0000256" key="2">
    <source>
        <dbReference type="ARBA" id="ARBA00022475"/>
    </source>
</evidence>
<keyword evidence="2" id="KW-1003">Cell membrane</keyword>
<evidence type="ECO:0000256" key="4">
    <source>
        <dbReference type="ARBA" id="ARBA00022989"/>
    </source>
</evidence>
<feature type="transmembrane region" description="Helical" evidence="6">
    <location>
        <begin position="108"/>
        <end position="129"/>
    </location>
</feature>
<dbReference type="Pfam" id="PF01810">
    <property type="entry name" value="LysE"/>
    <property type="match status" value="1"/>
</dbReference>
<dbReference type="GO" id="GO:0005886">
    <property type="term" value="C:plasma membrane"/>
    <property type="evidence" value="ECO:0007669"/>
    <property type="project" value="UniProtKB-SubCell"/>
</dbReference>
<sequence length="199" mass="20457">MGPGSQVAVAIGGAIALARIDSDLLAELGSGATVNLANEADLGIHARNEAQIVSVGLGAAVAAAPWLFEAIRWVGVGYLLWLAWATLRAGPGVALPEVRPARAFREGLVVNLTNPKVILFVLAFVPQFVDPAHPVLPQFLVFGLILSVGGLVVNGLVGVFAGGVGRRLVGSPGFGRWLGRASAAIFVGLAARLALMQRG</sequence>
<accession>A0A4U0YVV2</accession>
<evidence type="ECO:0000313" key="8">
    <source>
        <dbReference type="Proteomes" id="UP000306340"/>
    </source>
</evidence>
<reference evidence="7 8" key="1">
    <citation type="submission" date="2019-04" db="EMBL/GenBank/DDBJ databases">
        <title>Crypto-aerobic microbial life in anoxic (sulfidic) marine sediments.</title>
        <authorList>
            <person name="Bhattacharya S."/>
            <person name="Roy C."/>
            <person name="Mondal N."/>
            <person name="Sarkar J."/>
            <person name="Mandal S."/>
            <person name="Rameez M.J."/>
            <person name="Ghosh W."/>
        </authorList>
    </citation>
    <scope>NUCLEOTIDE SEQUENCE [LARGE SCALE GENOMIC DNA]</scope>
    <source>
        <strain evidence="7 8">SBBC</strain>
    </source>
</reference>
<feature type="transmembrane region" description="Helical" evidence="6">
    <location>
        <begin position="177"/>
        <end position="195"/>
    </location>
</feature>
<organism evidence="7 8">
    <name type="scientific">Cereibacter changlensis</name>
    <dbReference type="NCBI Taxonomy" id="402884"/>
    <lineage>
        <taxon>Bacteria</taxon>
        <taxon>Pseudomonadati</taxon>
        <taxon>Pseudomonadota</taxon>
        <taxon>Alphaproteobacteria</taxon>
        <taxon>Rhodobacterales</taxon>
        <taxon>Paracoccaceae</taxon>
        <taxon>Cereibacter</taxon>
    </lineage>
</organism>
<dbReference type="AlphaFoldDB" id="A0A4U0YVV2"/>
<evidence type="ECO:0000313" key="7">
    <source>
        <dbReference type="EMBL" id="TKA94154.1"/>
    </source>
</evidence>
<proteinExistence type="predicted"/>
<protein>
    <submittedName>
        <fullName evidence="7">LysE family translocator</fullName>
    </submittedName>
</protein>
<evidence type="ECO:0000256" key="3">
    <source>
        <dbReference type="ARBA" id="ARBA00022692"/>
    </source>
</evidence>
<comment type="subcellular location">
    <subcellularLocation>
        <location evidence="1">Cell membrane</location>
        <topology evidence="1">Multi-pass membrane protein</topology>
    </subcellularLocation>
</comment>
<feature type="transmembrane region" description="Helical" evidence="6">
    <location>
        <begin position="70"/>
        <end position="87"/>
    </location>
</feature>
<feature type="transmembrane region" description="Helical" evidence="6">
    <location>
        <begin position="141"/>
        <end position="165"/>
    </location>
</feature>
<dbReference type="InterPro" id="IPR001123">
    <property type="entry name" value="LeuE-type"/>
</dbReference>
<evidence type="ECO:0000256" key="1">
    <source>
        <dbReference type="ARBA" id="ARBA00004651"/>
    </source>
</evidence>
<keyword evidence="3 6" id="KW-0812">Transmembrane</keyword>
<name>A0A4U0YVV2_9RHOB</name>
<dbReference type="PANTHER" id="PTHR30086:SF20">
    <property type="entry name" value="ARGININE EXPORTER PROTEIN ARGO-RELATED"/>
    <property type="match status" value="1"/>
</dbReference>
<keyword evidence="5 6" id="KW-0472">Membrane</keyword>
<evidence type="ECO:0000256" key="6">
    <source>
        <dbReference type="SAM" id="Phobius"/>
    </source>
</evidence>
<dbReference type="GO" id="GO:0015171">
    <property type="term" value="F:amino acid transmembrane transporter activity"/>
    <property type="evidence" value="ECO:0007669"/>
    <property type="project" value="TreeGrafter"/>
</dbReference>
<gene>
    <name evidence="7" type="ORF">FAZ78_23890</name>
</gene>
<keyword evidence="4 6" id="KW-1133">Transmembrane helix</keyword>
<evidence type="ECO:0000256" key="5">
    <source>
        <dbReference type="ARBA" id="ARBA00023136"/>
    </source>
</evidence>
<dbReference type="Proteomes" id="UP000306340">
    <property type="component" value="Unassembled WGS sequence"/>
</dbReference>
<comment type="caution">
    <text evidence="7">The sequence shown here is derived from an EMBL/GenBank/DDBJ whole genome shotgun (WGS) entry which is preliminary data.</text>
</comment>
<dbReference type="EMBL" id="SWAU01000444">
    <property type="protein sequence ID" value="TKA94154.1"/>
    <property type="molecule type" value="Genomic_DNA"/>
</dbReference>